<dbReference type="EMBL" id="JAKNJB010000004">
    <property type="protein sequence ID" value="MCG4526036.1"/>
    <property type="molecule type" value="Genomic_DNA"/>
</dbReference>
<evidence type="ECO:0000259" key="1">
    <source>
        <dbReference type="Pfam" id="PF00149"/>
    </source>
</evidence>
<protein>
    <submittedName>
        <fullName evidence="2">Metallophosphoesterase</fullName>
    </submittedName>
</protein>
<dbReference type="Pfam" id="PF00149">
    <property type="entry name" value="Metallophos"/>
    <property type="match status" value="1"/>
</dbReference>
<dbReference type="InterPro" id="IPR004843">
    <property type="entry name" value="Calcineurin-like_PHP"/>
</dbReference>
<accession>A0ABS9M5G8</accession>
<dbReference type="Proteomes" id="UP001200313">
    <property type="component" value="Unassembled WGS sequence"/>
</dbReference>
<keyword evidence="3" id="KW-1185">Reference proteome</keyword>
<proteinExistence type="predicted"/>
<dbReference type="RefSeq" id="WP_238073123.1">
    <property type="nucleotide sequence ID" value="NZ_JAKNJB010000004.1"/>
</dbReference>
<evidence type="ECO:0000313" key="2">
    <source>
        <dbReference type="EMBL" id="MCG4526036.1"/>
    </source>
</evidence>
<reference evidence="2 3" key="1">
    <citation type="submission" date="2022-01" db="EMBL/GenBank/DDBJ databases">
        <title>Collection of gut derived symbiotic bacterial strains cultured from healthy donors.</title>
        <authorList>
            <person name="Lin H."/>
            <person name="Kohout C."/>
            <person name="Waligurski E."/>
            <person name="Pamer E.G."/>
        </authorList>
    </citation>
    <scope>NUCLEOTIDE SEQUENCE [LARGE SCALE GENOMIC DNA]</scope>
    <source>
        <strain evidence="2 3">DFI.3.7</strain>
    </source>
</reference>
<organism evidence="2 3">
    <name type="scientific">Intestinimonas massiliensis</name>
    <name type="common">ex Afouda et al. 2020</name>
    <dbReference type="NCBI Taxonomy" id="1673721"/>
    <lineage>
        <taxon>Bacteria</taxon>
        <taxon>Bacillati</taxon>
        <taxon>Bacillota</taxon>
        <taxon>Clostridia</taxon>
        <taxon>Eubacteriales</taxon>
        <taxon>Intestinimonas</taxon>
    </lineage>
</organism>
<dbReference type="InterPro" id="IPR029052">
    <property type="entry name" value="Metallo-depent_PP-like"/>
</dbReference>
<gene>
    <name evidence="2" type="ORF">L0P79_02985</name>
</gene>
<feature type="domain" description="Calcineurin-like phosphoesterase" evidence="1">
    <location>
        <begin position="4"/>
        <end position="122"/>
    </location>
</feature>
<dbReference type="Gene3D" id="3.60.21.10">
    <property type="match status" value="1"/>
</dbReference>
<sequence>MNYFIGDLHLFNRNQTGEGVNYDGRPFATVAEMNHYILEHWNAKITNGDTVYILGDMAMRGRNEALIALVAQLKGQKILFRGNHDDLSDYRYQKLFADITDYREISESFDGQSYKLCLMHYPILMWNGQHRGSILLYAHTHNTVEEAFFQKCVKELNENKKLNVQQGKSIRAINVGCMMPYMNYEPRTLKEILSAQNARKE</sequence>
<comment type="caution">
    <text evidence="2">The sequence shown here is derived from an EMBL/GenBank/DDBJ whole genome shotgun (WGS) entry which is preliminary data.</text>
</comment>
<evidence type="ECO:0000313" key="3">
    <source>
        <dbReference type="Proteomes" id="UP001200313"/>
    </source>
</evidence>
<name>A0ABS9M5G8_9FIRM</name>
<dbReference type="SUPFAM" id="SSF56300">
    <property type="entry name" value="Metallo-dependent phosphatases"/>
    <property type="match status" value="1"/>
</dbReference>